<dbReference type="AlphaFoldDB" id="A0A183HXS5"/>
<dbReference type="STRING" id="387005.A0A183HXS5"/>
<evidence type="ECO:0000313" key="3">
    <source>
        <dbReference type="WBParaSite" id="OFLC_0001228801-mRNA-1"/>
    </source>
</evidence>
<dbReference type="WBParaSite" id="OFLC_0001228801-mRNA-1">
    <property type="protein sequence ID" value="OFLC_0001228801-mRNA-1"/>
    <property type="gene ID" value="OFLC_0001228801"/>
</dbReference>
<dbReference type="Proteomes" id="UP000267606">
    <property type="component" value="Unassembled WGS sequence"/>
</dbReference>
<gene>
    <name evidence="1" type="ORF">OFLC_LOCUS12286</name>
</gene>
<reference evidence="3" key="1">
    <citation type="submission" date="2016-06" db="UniProtKB">
        <authorList>
            <consortium name="WormBaseParasite"/>
        </authorList>
    </citation>
    <scope>IDENTIFICATION</scope>
</reference>
<protein>
    <submittedName>
        <fullName evidence="3">Transcriptional regulator</fullName>
    </submittedName>
</protein>
<dbReference type="EMBL" id="UZAJ01018890">
    <property type="protein sequence ID" value="VDO83553.1"/>
    <property type="molecule type" value="Genomic_DNA"/>
</dbReference>
<keyword evidence="2" id="KW-1185">Reference proteome</keyword>
<accession>A0A183HXS5</accession>
<organism evidence="3">
    <name type="scientific">Onchocerca flexuosa</name>
    <dbReference type="NCBI Taxonomy" id="387005"/>
    <lineage>
        <taxon>Eukaryota</taxon>
        <taxon>Metazoa</taxon>
        <taxon>Ecdysozoa</taxon>
        <taxon>Nematoda</taxon>
        <taxon>Chromadorea</taxon>
        <taxon>Rhabditida</taxon>
        <taxon>Spirurina</taxon>
        <taxon>Spiruromorpha</taxon>
        <taxon>Filarioidea</taxon>
        <taxon>Onchocercidae</taxon>
        <taxon>Onchocerca</taxon>
    </lineage>
</organism>
<evidence type="ECO:0000313" key="1">
    <source>
        <dbReference type="EMBL" id="VDO83553.1"/>
    </source>
</evidence>
<evidence type="ECO:0000313" key="2">
    <source>
        <dbReference type="Proteomes" id="UP000267606"/>
    </source>
</evidence>
<sequence>MGKIYKSVKNVKIGRVLPFEVKTIGSDSEFDVYEEAVKECRKEKAKNVPRM</sequence>
<proteinExistence type="predicted"/>
<name>A0A183HXS5_9BILA</name>
<reference evidence="1 2" key="2">
    <citation type="submission" date="2018-11" db="EMBL/GenBank/DDBJ databases">
        <authorList>
            <consortium name="Pathogen Informatics"/>
        </authorList>
    </citation>
    <scope>NUCLEOTIDE SEQUENCE [LARGE SCALE GENOMIC DNA]</scope>
</reference>